<dbReference type="Gene3D" id="2.30.110.10">
    <property type="entry name" value="Electron Transport, Fmn-binding Protein, Chain A"/>
    <property type="match status" value="1"/>
</dbReference>
<feature type="domain" description="PilZ" evidence="5">
    <location>
        <begin position="133"/>
        <end position="245"/>
    </location>
</feature>
<keyword evidence="1 4" id="KW-0973">c-di-GMP</keyword>
<dbReference type="HAMAP" id="MF_01457">
    <property type="entry name" value="YcgR"/>
    <property type="match status" value="1"/>
</dbReference>
<organism evidence="7 8">
    <name type="scientific">Uliginosibacterium aquaticum</name>
    <dbReference type="NCBI Taxonomy" id="2731212"/>
    <lineage>
        <taxon>Bacteria</taxon>
        <taxon>Pseudomonadati</taxon>
        <taxon>Pseudomonadota</taxon>
        <taxon>Betaproteobacteria</taxon>
        <taxon>Rhodocyclales</taxon>
        <taxon>Zoogloeaceae</taxon>
        <taxon>Uliginosibacterium</taxon>
    </lineage>
</organism>
<dbReference type="InterPro" id="IPR023787">
    <property type="entry name" value="T3SS_YcgR"/>
</dbReference>
<keyword evidence="3 4" id="KW-0975">Bacterial flagellum</keyword>
<comment type="function">
    <text evidence="4">Acts as a flagellar brake, regulating swimming and swarming in a bis-(3'-5') cyclic diguanylic acid (c-di-GMP)-dependent manner. Binds 1 c-di-GMP dimer per subunit. Increasing levels of c-di-GMP lead to decreased motility.</text>
</comment>
<evidence type="ECO:0000256" key="1">
    <source>
        <dbReference type="ARBA" id="ARBA00022636"/>
    </source>
</evidence>
<comment type="caution">
    <text evidence="7">The sequence shown here is derived from an EMBL/GenBank/DDBJ whole genome shotgun (WGS) entry which is preliminary data.</text>
</comment>
<feature type="domain" description="Type III secretion system flagellar brake protein YcgR PilZN" evidence="6">
    <location>
        <begin position="25"/>
        <end position="131"/>
    </location>
</feature>
<name>A0ABX2IES3_9RHOO</name>
<dbReference type="Proteomes" id="UP000778523">
    <property type="component" value="Unassembled WGS sequence"/>
</dbReference>
<comment type="subcellular location">
    <subcellularLocation>
        <location evidence="4">Bacterial flagellum basal body</location>
    </subcellularLocation>
</comment>
<evidence type="ECO:0000256" key="2">
    <source>
        <dbReference type="ARBA" id="ARBA00022741"/>
    </source>
</evidence>
<keyword evidence="8" id="KW-1185">Reference proteome</keyword>
<sequence>MPTPGSASAPDTRLEIQQPDAHAQYILREAREIAYVLRQLGARRAIVTAWYGHAGDFLTTGVIDVATDNRNLILDLGRDEAAIAGALAAGRLLCATQLDKVKIQFPLERLERCTHEGFPALRTPLPDILLRLQRREYYRLSAPSLDSLACQIPLRDGHKIHARILDISGGGLAIVAPPGGEDLQVGTIFENCRLELPDSPPLTVSLQVRNVFRMSTRGGSEVLRAGCQLVHLRAAEANLIQRYILKTERERNHYRA</sequence>
<accession>A0ABX2IES3</accession>
<dbReference type="EMBL" id="JABCSC020000002">
    <property type="protein sequence ID" value="NSL55186.1"/>
    <property type="molecule type" value="Genomic_DNA"/>
</dbReference>
<keyword evidence="2 4" id="KW-0547">Nucleotide-binding</keyword>
<comment type="subunit">
    <text evidence="4">Monomer. Interacts with the flagellar basal bodies.</text>
</comment>
<evidence type="ECO:0000313" key="8">
    <source>
        <dbReference type="Proteomes" id="UP000778523"/>
    </source>
</evidence>
<comment type="similarity">
    <text evidence="4">Belongs to the YcgR family.</text>
</comment>
<evidence type="ECO:0000256" key="3">
    <source>
        <dbReference type="ARBA" id="ARBA00023143"/>
    </source>
</evidence>
<evidence type="ECO:0000259" key="6">
    <source>
        <dbReference type="Pfam" id="PF07317"/>
    </source>
</evidence>
<reference evidence="7 8" key="1">
    <citation type="submission" date="2020-06" db="EMBL/GenBank/DDBJ databases">
        <title>Draft genome of Uliginosibacterium sp. IMCC34675.</title>
        <authorList>
            <person name="Song J."/>
        </authorList>
    </citation>
    <scope>NUCLEOTIDE SEQUENCE [LARGE SCALE GENOMIC DNA]</scope>
    <source>
        <strain evidence="7 8">IMCC34675</strain>
    </source>
</reference>
<keyword evidence="7" id="KW-0282">Flagellum</keyword>
<proteinExistence type="inferred from homology"/>
<evidence type="ECO:0000313" key="7">
    <source>
        <dbReference type="EMBL" id="NSL55186.1"/>
    </source>
</evidence>
<dbReference type="Pfam" id="PF07317">
    <property type="entry name" value="PilZN"/>
    <property type="match status" value="1"/>
</dbReference>
<dbReference type="RefSeq" id="WP_170021638.1">
    <property type="nucleotide sequence ID" value="NZ_JABCSC020000002.1"/>
</dbReference>
<dbReference type="InterPro" id="IPR012349">
    <property type="entry name" value="Split_barrel_FMN-bd"/>
</dbReference>
<keyword evidence="7" id="KW-0969">Cilium</keyword>
<keyword evidence="7" id="KW-0966">Cell projection</keyword>
<dbReference type="Pfam" id="PF07238">
    <property type="entry name" value="PilZ"/>
    <property type="match status" value="1"/>
</dbReference>
<dbReference type="InterPro" id="IPR009875">
    <property type="entry name" value="PilZ_domain"/>
</dbReference>
<gene>
    <name evidence="4" type="primary">ycgR</name>
    <name evidence="7" type="ORF">HJ583_009140</name>
</gene>
<protein>
    <recommendedName>
        <fullName evidence="4">Flagellar brake protein YcgR</fullName>
    </recommendedName>
    <alternativeName>
        <fullName evidence="4">Cyclic di-GMP binding protein YcgR</fullName>
    </alternativeName>
</protein>
<evidence type="ECO:0000259" key="5">
    <source>
        <dbReference type="Pfam" id="PF07238"/>
    </source>
</evidence>
<evidence type="ECO:0000256" key="4">
    <source>
        <dbReference type="HAMAP-Rule" id="MF_01457"/>
    </source>
</evidence>
<dbReference type="Gene3D" id="2.40.10.220">
    <property type="entry name" value="predicted glycosyltransferase like domains"/>
    <property type="match status" value="1"/>
</dbReference>
<dbReference type="InterPro" id="IPR009926">
    <property type="entry name" value="T3SS_YcgR_PilZN"/>
</dbReference>